<dbReference type="Gene3D" id="3.40.50.300">
    <property type="entry name" value="P-loop containing nucleotide triphosphate hydrolases"/>
    <property type="match status" value="1"/>
</dbReference>
<keyword evidence="2" id="KW-0808">Transferase</keyword>
<feature type="domain" description="Phosphoribulokinase/uridine kinase" evidence="1">
    <location>
        <begin position="23"/>
        <end position="174"/>
    </location>
</feature>
<dbReference type="Proteomes" id="UP001185927">
    <property type="component" value="Unassembled WGS sequence"/>
</dbReference>
<dbReference type="PANTHER" id="PTHR10285">
    <property type="entry name" value="URIDINE KINASE"/>
    <property type="match status" value="1"/>
</dbReference>
<dbReference type="EMBL" id="JAWLKB010000034">
    <property type="protein sequence ID" value="MDV6271188.1"/>
    <property type="molecule type" value="Genomic_DNA"/>
</dbReference>
<gene>
    <name evidence="2" type="ORF">R3Q16_31685</name>
</gene>
<keyword evidence="2" id="KW-0418">Kinase</keyword>
<keyword evidence="3" id="KW-1185">Reference proteome</keyword>
<evidence type="ECO:0000313" key="2">
    <source>
        <dbReference type="EMBL" id="MDV6271188.1"/>
    </source>
</evidence>
<dbReference type="GO" id="GO:0016301">
    <property type="term" value="F:kinase activity"/>
    <property type="evidence" value="ECO:0007669"/>
    <property type="project" value="UniProtKB-KW"/>
</dbReference>
<reference evidence="2 3" key="1">
    <citation type="submission" date="2023-10" db="EMBL/GenBank/DDBJ databases">
        <title>Development of a sustainable strategy for remediation of hydrocarbon-contaminated territories based on the waste exchange concept.</title>
        <authorList>
            <person name="Krivoruchko A."/>
        </authorList>
    </citation>
    <scope>NUCLEOTIDE SEQUENCE [LARGE SCALE GENOMIC DNA]</scope>
    <source>
        <strain evidence="2 3">IEGM 1203</strain>
    </source>
</reference>
<dbReference type="InterPro" id="IPR027417">
    <property type="entry name" value="P-loop_NTPase"/>
</dbReference>
<dbReference type="SUPFAM" id="SSF52540">
    <property type="entry name" value="P-loop containing nucleoside triphosphate hydrolases"/>
    <property type="match status" value="1"/>
</dbReference>
<dbReference type="Pfam" id="PF00485">
    <property type="entry name" value="PRK"/>
    <property type="match status" value="1"/>
</dbReference>
<evidence type="ECO:0000259" key="1">
    <source>
        <dbReference type="Pfam" id="PF00485"/>
    </source>
</evidence>
<organism evidence="2 3">
    <name type="scientific">Rhodococcus globerulus</name>
    <dbReference type="NCBI Taxonomy" id="33008"/>
    <lineage>
        <taxon>Bacteria</taxon>
        <taxon>Bacillati</taxon>
        <taxon>Actinomycetota</taxon>
        <taxon>Actinomycetes</taxon>
        <taxon>Mycobacteriales</taxon>
        <taxon>Nocardiaceae</taxon>
        <taxon>Rhodococcus</taxon>
    </lineage>
</organism>
<dbReference type="RefSeq" id="WP_317545671.1">
    <property type="nucleotide sequence ID" value="NZ_JAWLKB010000034.1"/>
</dbReference>
<evidence type="ECO:0000313" key="3">
    <source>
        <dbReference type="Proteomes" id="UP001185927"/>
    </source>
</evidence>
<protein>
    <submittedName>
        <fullName evidence="2">Uridine kinase</fullName>
    </submittedName>
</protein>
<accession>A0ABU4C479</accession>
<name>A0ABU4C479_RHOGO</name>
<sequence>MVVAEVANHLNTVEKDGHPLRVAVDGITAAGKTTFAAEITAALRTRGRTVIDVSMDGFHHPRAHRYRQGRDSARGYYEDAYDFATFAKVVLSLLGPRGDRRYRPRIIDLPTDTPVDEPPQVADPRSILVVDGSFLQRELSDLWDVVVFVNTSFDTAKARGALRDAAQFGSQVDAEDAYRTRYRLRRVGAGRHSVVPARWGYAAH</sequence>
<proteinExistence type="predicted"/>
<comment type="caution">
    <text evidence="2">The sequence shown here is derived from an EMBL/GenBank/DDBJ whole genome shotgun (WGS) entry which is preliminary data.</text>
</comment>
<dbReference type="InterPro" id="IPR006083">
    <property type="entry name" value="PRK/URK"/>
</dbReference>